<protein>
    <submittedName>
        <fullName evidence="2">Uncharacterized protein</fullName>
    </submittedName>
</protein>
<dbReference type="Proteomes" id="UP000298787">
    <property type="component" value="Chromosome 14"/>
</dbReference>
<accession>A0A4U5V6E7</accession>
<reference evidence="2 3" key="1">
    <citation type="submission" date="2019-01" db="EMBL/GenBank/DDBJ databases">
        <title>Genome Assembly of Collichthys lucidus.</title>
        <authorList>
            <person name="Cai M."/>
            <person name="Xiao S."/>
        </authorList>
    </citation>
    <scope>NUCLEOTIDE SEQUENCE [LARGE SCALE GENOMIC DNA]</scope>
    <source>
        <strain evidence="2">JT15FE1705JMU</strain>
        <tissue evidence="2">Muscle</tissue>
    </source>
</reference>
<name>A0A4U5V6E7_COLLU</name>
<dbReference type="EMBL" id="CM014091">
    <property type="protein sequence ID" value="TKS82085.1"/>
    <property type="molecule type" value="Genomic_DNA"/>
</dbReference>
<feature type="compositionally biased region" description="Basic and acidic residues" evidence="1">
    <location>
        <begin position="130"/>
        <end position="164"/>
    </location>
</feature>
<proteinExistence type="predicted"/>
<sequence length="164" mass="19289">MALCEHSSLSWVSDFTLNPEPPAPFREPWLREFKPDQSGLAINILDRGTVKQDSLENGRADEGGGEGEREIIWKRREEVVLRERAEALERQRLAEYIVWRKREDFQERRGDREKGGKGAEKGNQAVPEVIWKRREEEEEGDAGRERARAIQRGHETIWRKRERE</sequence>
<feature type="region of interest" description="Disordered" evidence="1">
    <location>
        <begin position="106"/>
        <end position="164"/>
    </location>
</feature>
<gene>
    <name evidence="2" type="ORF">D9C73_016194</name>
</gene>
<keyword evidence="3" id="KW-1185">Reference proteome</keyword>
<evidence type="ECO:0000313" key="3">
    <source>
        <dbReference type="Proteomes" id="UP000298787"/>
    </source>
</evidence>
<dbReference type="AlphaFoldDB" id="A0A4U5V6E7"/>
<evidence type="ECO:0000256" key="1">
    <source>
        <dbReference type="SAM" id="MobiDB-lite"/>
    </source>
</evidence>
<feature type="compositionally biased region" description="Basic and acidic residues" evidence="1">
    <location>
        <begin position="106"/>
        <end position="120"/>
    </location>
</feature>
<evidence type="ECO:0000313" key="2">
    <source>
        <dbReference type="EMBL" id="TKS82085.1"/>
    </source>
</evidence>
<organism evidence="2 3">
    <name type="scientific">Collichthys lucidus</name>
    <name type="common">Big head croaker</name>
    <name type="synonym">Sciaena lucida</name>
    <dbReference type="NCBI Taxonomy" id="240159"/>
    <lineage>
        <taxon>Eukaryota</taxon>
        <taxon>Metazoa</taxon>
        <taxon>Chordata</taxon>
        <taxon>Craniata</taxon>
        <taxon>Vertebrata</taxon>
        <taxon>Euteleostomi</taxon>
        <taxon>Actinopterygii</taxon>
        <taxon>Neopterygii</taxon>
        <taxon>Teleostei</taxon>
        <taxon>Neoteleostei</taxon>
        <taxon>Acanthomorphata</taxon>
        <taxon>Eupercaria</taxon>
        <taxon>Sciaenidae</taxon>
        <taxon>Collichthys</taxon>
    </lineage>
</organism>